<organism evidence="2 3">
    <name type="scientific">Fusarium xylarioides</name>
    <dbReference type="NCBI Taxonomy" id="221167"/>
    <lineage>
        <taxon>Eukaryota</taxon>
        <taxon>Fungi</taxon>
        <taxon>Dikarya</taxon>
        <taxon>Ascomycota</taxon>
        <taxon>Pezizomycotina</taxon>
        <taxon>Sordariomycetes</taxon>
        <taxon>Hypocreomycetidae</taxon>
        <taxon>Hypocreales</taxon>
        <taxon>Nectriaceae</taxon>
        <taxon>Fusarium</taxon>
        <taxon>Fusarium fujikuroi species complex</taxon>
    </lineage>
</organism>
<feature type="compositionally biased region" description="Polar residues" evidence="1">
    <location>
        <begin position="698"/>
        <end position="709"/>
    </location>
</feature>
<dbReference type="OrthoDB" id="5430916at2759"/>
<protein>
    <submittedName>
        <fullName evidence="2">Uncharacterized protein</fullName>
    </submittedName>
</protein>
<comment type="caution">
    <text evidence="2">The sequence shown here is derived from an EMBL/GenBank/DDBJ whole genome shotgun (WGS) entry which is preliminary data.</text>
</comment>
<proteinExistence type="predicted"/>
<feature type="region of interest" description="Disordered" evidence="1">
    <location>
        <begin position="698"/>
        <end position="718"/>
    </location>
</feature>
<accession>A0A9P7HUW5</accession>
<feature type="compositionally biased region" description="Basic and acidic residues" evidence="1">
    <location>
        <begin position="585"/>
        <end position="595"/>
    </location>
</feature>
<gene>
    <name evidence="2" type="ORF">H9Q72_005393</name>
</gene>
<keyword evidence="3" id="KW-1185">Reference proteome</keyword>
<dbReference type="AlphaFoldDB" id="A0A9P7HUW5"/>
<name>A0A9P7HUW5_9HYPO</name>
<evidence type="ECO:0000313" key="3">
    <source>
        <dbReference type="Proteomes" id="UP000750502"/>
    </source>
</evidence>
<evidence type="ECO:0000256" key="1">
    <source>
        <dbReference type="SAM" id="MobiDB-lite"/>
    </source>
</evidence>
<feature type="region of interest" description="Disordered" evidence="1">
    <location>
        <begin position="583"/>
        <end position="605"/>
    </location>
</feature>
<reference evidence="2" key="1">
    <citation type="journal article" date="2020" name="bioRxiv">
        <title>Historical genomics reveals the evolutionary mechanisms behind multiple outbreaks of the host-specific coffee wilt pathogen Fusarium xylarioides.</title>
        <authorList>
            <person name="Peck D."/>
            <person name="Nowell R.W."/>
            <person name="Flood J."/>
            <person name="Ryan M.J."/>
            <person name="Barraclough T.G."/>
        </authorList>
    </citation>
    <scope>NUCLEOTIDE SEQUENCE</scope>
    <source>
        <strain evidence="2">IMI 127659i</strain>
    </source>
</reference>
<dbReference type="Proteomes" id="UP000750502">
    <property type="component" value="Unassembled WGS sequence"/>
</dbReference>
<evidence type="ECO:0000313" key="2">
    <source>
        <dbReference type="EMBL" id="KAG5766526.1"/>
    </source>
</evidence>
<reference evidence="2" key="2">
    <citation type="submission" date="2020-10" db="EMBL/GenBank/DDBJ databases">
        <authorList>
            <person name="Peck L.D."/>
            <person name="Nowell R.W."/>
            <person name="Flood J."/>
            <person name="Ryan M.J."/>
            <person name="Barraclough T.G."/>
        </authorList>
    </citation>
    <scope>NUCLEOTIDE SEQUENCE</scope>
    <source>
        <strain evidence="2">IMI 127659i</strain>
    </source>
</reference>
<dbReference type="EMBL" id="JADFTT010000153">
    <property type="protein sequence ID" value="KAG5766526.1"/>
    <property type="molecule type" value="Genomic_DNA"/>
</dbReference>
<sequence>MPIESGTLAGFDQLLTISQEAVNAQLEVLYNTEVDPPIKDGPTHLINHELHFHAKKKLSSGKEVIAKDGLDGWILCPKVEFGGQKVTDEVDKYRLAVIRFKFRKAEDWELDDNPGKNRDSVFRYKEVVDQDEDGRDVFEWPEVVINGWEISWRVLIDSQNIQDVMSELINPANSSNSQICLTKDAKKGLKAVDSSNFQVSTIFCAMQSSRLIQSFELLDETGKIPEDAKTTDGNTVNVKELIEGFQNTLIQKFINSNTSKPGVPTPDNPFVLGYSVSQEKADLATVNPAAAKANLPTPDFFVPKYFRCNLSPLSSFCQGTLNYCMLTHRAKKPPYHKENGLERVVDYGIDGAGRFKENVFSRMKTRATPGSAEGALFFCQDIFVNHWIGSSVAPLFLPDSWETTQSIAKLVKDNYKQVNRLNELYFGSEVTNPTKELSQNNVYRVENKFNNPRRIIARNVLDDPTESLKLEYGSSLEIKYENLYPLRDDDDDLKRRLKFTIGSYTKIKIKIYRRLVTSHVGDAFEMTGRFLFTGEIKDSDYMSDDNWEEALVSEIWLNYQHTFEIGTSPKNRGSFTIENASSQHLKSDGSLDARRYGPPNDRTPGVWQKTETKNWADWFSGAFEGELAGLVKVGEGAAANGEKVFKGALDDLANSLGATVILPAGDVFMFKGISCDKNYNVFTTICYDTPTSGKVTAHSSSDMSHTAWQKPQPPTKKK</sequence>